<feature type="compositionally biased region" description="Basic and acidic residues" evidence="1">
    <location>
        <begin position="13"/>
        <end position="23"/>
    </location>
</feature>
<feature type="compositionally biased region" description="Polar residues" evidence="1">
    <location>
        <begin position="32"/>
        <end position="47"/>
    </location>
</feature>
<name>A0A1Y5I4U4_OSTTA</name>
<evidence type="ECO:0000256" key="1">
    <source>
        <dbReference type="SAM" id="MobiDB-lite"/>
    </source>
</evidence>
<protein>
    <recommendedName>
        <fullName evidence="2">Methyltransferase domain-containing protein</fullName>
    </recommendedName>
</protein>
<evidence type="ECO:0000313" key="3">
    <source>
        <dbReference type="EMBL" id="OUS43113.1"/>
    </source>
</evidence>
<dbReference type="Gene3D" id="3.40.50.150">
    <property type="entry name" value="Vaccinia Virus protein VP39"/>
    <property type="match status" value="1"/>
</dbReference>
<organism evidence="3">
    <name type="scientific">Ostreococcus tauri</name>
    <name type="common">Marine green alga</name>
    <dbReference type="NCBI Taxonomy" id="70448"/>
    <lineage>
        <taxon>Eukaryota</taxon>
        <taxon>Viridiplantae</taxon>
        <taxon>Chlorophyta</taxon>
        <taxon>Mamiellophyceae</taxon>
        <taxon>Mamiellales</taxon>
        <taxon>Bathycoccaceae</taxon>
        <taxon>Ostreococcus</taxon>
    </lineage>
</organism>
<sequence length="415" mass="45564">MLAGMLAGARRLRATENSKDKRETKKRRNESPESSIDVSDAPSTSNANEIGKIYVTIEWGSRTRGRSNEGDGERVTCAEVPLRVSTKLRGATLVDRCVELPPGSGQESWMLTWGSTTLNHGQLHGQEGGGWALDVTEGDARLTLRVPNGTLLRHPALARETGGKRSVPKALMCGPRALIDCEDEATDSATETTRDDSNAGALNEPSRRALHPGRTCDNDIAALLKDHNVFGKKSREGSIVDVGSGCGSFCAGLAQKFPGVNVCGIECQEELVEQARQKFRGVEFVCDRAENCLHTCRTANVVIATTQNFDYETTNHILRVAAELPLLSHLVINDSNLCRPSCRSMLKSCCCFEPLETRQIKTHWGNSFLNFTIYRRHVRWAYGSNFLPRGVKTAKALIEGNAQELLLHKSEENSQ</sequence>
<dbReference type="AlphaFoldDB" id="A0A1Y5I4U4"/>
<evidence type="ECO:0000259" key="2">
    <source>
        <dbReference type="Pfam" id="PF13649"/>
    </source>
</evidence>
<dbReference type="Pfam" id="PF13649">
    <property type="entry name" value="Methyltransf_25"/>
    <property type="match status" value="1"/>
</dbReference>
<dbReference type="CDD" id="cd02440">
    <property type="entry name" value="AdoMet_MTases"/>
    <property type="match status" value="1"/>
</dbReference>
<feature type="region of interest" description="Disordered" evidence="1">
    <location>
        <begin position="1"/>
        <end position="47"/>
    </location>
</feature>
<dbReference type="InterPro" id="IPR029063">
    <property type="entry name" value="SAM-dependent_MTases_sf"/>
</dbReference>
<feature type="region of interest" description="Disordered" evidence="1">
    <location>
        <begin position="185"/>
        <end position="213"/>
    </location>
</feature>
<dbReference type="SUPFAM" id="SSF53335">
    <property type="entry name" value="S-adenosyl-L-methionine-dependent methyltransferases"/>
    <property type="match status" value="1"/>
</dbReference>
<reference evidence="3" key="1">
    <citation type="submission" date="2017-04" db="EMBL/GenBank/DDBJ databases">
        <title>Population genomics of picophytoplankton unveils novel chromosome hypervariability.</title>
        <authorList>
            <consortium name="DOE Joint Genome Institute"/>
            <person name="Blanc-Mathieu R."/>
            <person name="Krasovec M."/>
            <person name="Hebrard M."/>
            <person name="Yau S."/>
            <person name="Desgranges E."/>
            <person name="Martin J."/>
            <person name="Schackwitz W."/>
            <person name="Kuo A."/>
            <person name="Salin G."/>
            <person name="Donnadieu C."/>
            <person name="Desdevises Y."/>
            <person name="Sanchez-Ferandin S."/>
            <person name="Moreau H."/>
            <person name="Rivals E."/>
            <person name="Grigoriev I.V."/>
            <person name="Grimsley N."/>
            <person name="Eyre-Walker A."/>
            <person name="Piganeau G."/>
        </authorList>
    </citation>
    <scope>NUCLEOTIDE SEQUENCE [LARGE SCALE GENOMIC DNA]</scope>
    <source>
        <strain evidence="3">RCC 1115</strain>
    </source>
</reference>
<dbReference type="Proteomes" id="UP000195557">
    <property type="component" value="Unassembled WGS sequence"/>
</dbReference>
<gene>
    <name evidence="3" type="ORF">BE221DRAFT_195140</name>
</gene>
<dbReference type="EMBL" id="KZ155835">
    <property type="protein sequence ID" value="OUS43113.1"/>
    <property type="molecule type" value="Genomic_DNA"/>
</dbReference>
<accession>A0A1Y5I4U4</accession>
<proteinExistence type="predicted"/>
<dbReference type="InterPro" id="IPR041698">
    <property type="entry name" value="Methyltransf_25"/>
</dbReference>
<feature type="domain" description="Methyltransferase" evidence="2">
    <location>
        <begin position="239"/>
        <end position="321"/>
    </location>
</feature>